<dbReference type="SUPFAM" id="SSF51294">
    <property type="entry name" value="Hedgehog/intein (Hint) domain"/>
    <property type="match status" value="1"/>
</dbReference>
<dbReference type="CDD" id="cd00081">
    <property type="entry name" value="Hint"/>
    <property type="match status" value="1"/>
</dbReference>
<dbReference type="Pfam" id="PF07591">
    <property type="entry name" value="PT-HINT"/>
    <property type="match status" value="1"/>
</dbReference>
<dbReference type="Proteomes" id="UP001550348">
    <property type="component" value="Unassembled WGS sequence"/>
</dbReference>
<dbReference type="RefSeq" id="WP_355668086.1">
    <property type="nucleotide sequence ID" value="NZ_JBEXRX010000203.1"/>
</dbReference>
<dbReference type="EMBL" id="JBEXRX010000203">
    <property type="protein sequence ID" value="MEU0156584.1"/>
    <property type="molecule type" value="Genomic_DNA"/>
</dbReference>
<evidence type="ECO:0000256" key="1">
    <source>
        <dbReference type="SAM" id="MobiDB-lite"/>
    </source>
</evidence>
<dbReference type="InterPro" id="IPR030934">
    <property type="entry name" value="Intein_C"/>
</dbReference>
<dbReference type="PROSITE" id="PS50818">
    <property type="entry name" value="INTEIN_C_TER"/>
    <property type="match status" value="1"/>
</dbReference>
<keyword evidence="5" id="KW-1185">Reference proteome</keyword>
<dbReference type="InterPro" id="IPR003587">
    <property type="entry name" value="Hint_dom_N"/>
</dbReference>
<keyword evidence="2" id="KW-0812">Transmembrane</keyword>
<feature type="domain" description="Hint" evidence="3">
    <location>
        <begin position="426"/>
        <end position="527"/>
    </location>
</feature>
<name>A0ABV2VW04_9ACTN</name>
<dbReference type="NCBIfam" id="TIGR01443">
    <property type="entry name" value="intein_Cterm"/>
    <property type="match status" value="1"/>
</dbReference>
<proteinExistence type="predicted"/>
<feature type="region of interest" description="Disordered" evidence="1">
    <location>
        <begin position="1"/>
        <end position="22"/>
    </location>
</feature>
<gene>
    <name evidence="4" type="ORF">ABZ071_32835</name>
</gene>
<dbReference type="InterPro" id="IPR036844">
    <property type="entry name" value="Hint_dom_sf"/>
</dbReference>
<sequence>MTELVEYPQQPGEAPPDGTTGPGRRGKILLFGCVGLVLALVASLIVWLNLPDPERNREPFDQAVASLGAARGVRYTGTATDTGLTGKHARRDITVTAYGEQYGTVSVPDLGMDLKMLRVGGRVYGNATSDGPRARWRTGGYTSRLLGALSEQLSSPGVLADQLSEALDALPRLPAPEDPDLPVLTVGGVPALRADTAAGGLLVAKEPPYRVLRFEPAIEETSSGQPHPTGGEEVPPAVAASEGLDISSLSDAQAEQMYDTLAADTAQLAGAEDADVDFTLEGNGTLKCRASGCHVQQSFTGTLSTDSAAHITAGQITVSMTVTLDIEGRPAGSCTSPPKTLPLTGNTVSGQQSCSAPQAGPVWAAVDAEKRAWAKAESRATGRSVTYSVRSHARAEVLAQAIAQVEVDRLLERQRQQRNSTECPTPNSFVPGTLVLLADGSTRPIERVIPGTRVRATDPVTGRTTAERVLALITGGGPKQLDQITVADGQHTGAVTATAGHPFWNPGRQAWINAGDLRPGEALAGLPSSRPVRVTGNRAYKQYLTVYNLTVANTHTYYVLAGTTPVLVHNCAMKRGAKALKGIKVPKTYEGLDIAHVRKNHVPGGAGVTSGKDLWPANITDQELESIARTALRNNPRVVGYDPDTSMIQATSVVNGRKVKFQIPRGGGQMRSIYPQ</sequence>
<evidence type="ECO:0000256" key="2">
    <source>
        <dbReference type="SAM" id="Phobius"/>
    </source>
</evidence>
<dbReference type="SMART" id="SM00306">
    <property type="entry name" value="HintN"/>
    <property type="match status" value="1"/>
</dbReference>
<protein>
    <submittedName>
        <fullName evidence="4">Hint domain-containing protein</fullName>
    </submittedName>
</protein>
<dbReference type="Gene3D" id="2.170.16.10">
    <property type="entry name" value="Hedgehog/Intein (Hint) domain"/>
    <property type="match status" value="1"/>
</dbReference>
<evidence type="ECO:0000259" key="3">
    <source>
        <dbReference type="SMART" id="SM00306"/>
    </source>
</evidence>
<feature type="transmembrane region" description="Helical" evidence="2">
    <location>
        <begin position="28"/>
        <end position="50"/>
    </location>
</feature>
<evidence type="ECO:0000313" key="5">
    <source>
        <dbReference type="Proteomes" id="UP001550348"/>
    </source>
</evidence>
<comment type="caution">
    <text evidence="4">The sequence shown here is derived from an EMBL/GenBank/DDBJ whole genome shotgun (WGS) entry which is preliminary data.</text>
</comment>
<organism evidence="4 5">
    <name type="scientific">Micromonospora fulviviridis</name>
    <dbReference type="NCBI Taxonomy" id="47860"/>
    <lineage>
        <taxon>Bacteria</taxon>
        <taxon>Bacillati</taxon>
        <taxon>Actinomycetota</taxon>
        <taxon>Actinomycetes</taxon>
        <taxon>Micromonosporales</taxon>
        <taxon>Micromonosporaceae</taxon>
        <taxon>Micromonospora</taxon>
    </lineage>
</organism>
<accession>A0ABV2VW04</accession>
<keyword evidence="2" id="KW-0472">Membrane</keyword>
<keyword evidence="2" id="KW-1133">Transmembrane helix</keyword>
<reference evidence="4 5" key="1">
    <citation type="submission" date="2024-06" db="EMBL/GenBank/DDBJ databases">
        <title>The Natural Products Discovery Center: Release of the First 8490 Sequenced Strains for Exploring Actinobacteria Biosynthetic Diversity.</title>
        <authorList>
            <person name="Kalkreuter E."/>
            <person name="Kautsar S.A."/>
            <person name="Yang D."/>
            <person name="Bader C.D."/>
            <person name="Teijaro C.N."/>
            <person name="Fluegel L."/>
            <person name="Davis C.M."/>
            <person name="Simpson J.R."/>
            <person name="Lauterbach L."/>
            <person name="Steele A.D."/>
            <person name="Gui C."/>
            <person name="Meng S."/>
            <person name="Li G."/>
            <person name="Viehrig K."/>
            <person name="Ye F."/>
            <person name="Su P."/>
            <person name="Kiefer A.F."/>
            <person name="Nichols A."/>
            <person name="Cepeda A.J."/>
            <person name="Yan W."/>
            <person name="Fan B."/>
            <person name="Jiang Y."/>
            <person name="Adhikari A."/>
            <person name="Zheng C.-J."/>
            <person name="Schuster L."/>
            <person name="Cowan T.M."/>
            <person name="Smanski M.J."/>
            <person name="Chevrette M.G."/>
            <person name="De Carvalho L.P.S."/>
            <person name="Shen B."/>
        </authorList>
    </citation>
    <scope>NUCLEOTIDE SEQUENCE [LARGE SCALE GENOMIC DNA]</scope>
    <source>
        <strain evidence="4 5">NPDC006286</strain>
    </source>
</reference>
<evidence type="ECO:0000313" key="4">
    <source>
        <dbReference type="EMBL" id="MEU0156584.1"/>
    </source>
</evidence>